<comment type="caution">
    <text evidence="5">The sequence shown here is derived from an EMBL/GenBank/DDBJ whole genome shotgun (WGS) entry which is preliminary data.</text>
</comment>
<evidence type="ECO:0000256" key="3">
    <source>
        <dbReference type="ARBA" id="ARBA00023163"/>
    </source>
</evidence>
<dbReference type="InterPro" id="IPR036388">
    <property type="entry name" value="WH-like_DNA-bd_sf"/>
</dbReference>
<gene>
    <name evidence="5" type="ORF">S06H3_57543</name>
</gene>
<accession>X1Q022</accession>
<evidence type="ECO:0000259" key="4">
    <source>
        <dbReference type="PROSITE" id="PS50949"/>
    </source>
</evidence>
<dbReference type="EMBL" id="BARV01037151">
    <property type="protein sequence ID" value="GAI48096.1"/>
    <property type="molecule type" value="Genomic_DNA"/>
</dbReference>
<dbReference type="Gene3D" id="1.10.10.10">
    <property type="entry name" value="Winged helix-like DNA-binding domain superfamily/Winged helix DNA-binding domain"/>
    <property type="match status" value="1"/>
</dbReference>
<proteinExistence type="predicted"/>
<keyword evidence="2" id="KW-0238">DNA-binding</keyword>
<dbReference type="PANTHER" id="PTHR43537">
    <property type="entry name" value="TRANSCRIPTIONAL REGULATOR, GNTR FAMILY"/>
    <property type="match status" value="1"/>
</dbReference>
<dbReference type="InterPro" id="IPR000524">
    <property type="entry name" value="Tscrpt_reg_HTH_GntR"/>
</dbReference>
<evidence type="ECO:0000313" key="5">
    <source>
        <dbReference type="EMBL" id="GAI48096.1"/>
    </source>
</evidence>
<keyword evidence="1" id="KW-0805">Transcription regulation</keyword>
<keyword evidence="3" id="KW-0804">Transcription</keyword>
<dbReference type="Pfam" id="PF00392">
    <property type="entry name" value="GntR"/>
    <property type="match status" value="1"/>
</dbReference>
<dbReference type="AlphaFoldDB" id="X1Q022"/>
<sequence>MIISGHLKPKQRLYELEISKATNVSRALIREVLSSLEKERFVKIFPRKGIIISDINWFRNFEYDKISVNQ</sequence>
<organism evidence="5">
    <name type="scientific">marine sediment metagenome</name>
    <dbReference type="NCBI Taxonomy" id="412755"/>
    <lineage>
        <taxon>unclassified sequences</taxon>
        <taxon>metagenomes</taxon>
        <taxon>ecological metagenomes</taxon>
    </lineage>
</organism>
<dbReference type="GO" id="GO:0003700">
    <property type="term" value="F:DNA-binding transcription factor activity"/>
    <property type="evidence" value="ECO:0007669"/>
    <property type="project" value="InterPro"/>
</dbReference>
<feature type="domain" description="HTH gntR-type" evidence="4">
    <location>
        <begin position="1"/>
        <end position="55"/>
    </location>
</feature>
<dbReference type="PROSITE" id="PS50949">
    <property type="entry name" value="HTH_GNTR"/>
    <property type="match status" value="1"/>
</dbReference>
<name>X1Q022_9ZZZZ</name>
<dbReference type="GO" id="GO:0003677">
    <property type="term" value="F:DNA binding"/>
    <property type="evidence" value="ECO:0007669"/>
    <property type="project" value="UniProtKB-KW"/>
</dbReference>
<dbReference type="SMART" id="SM00345">
    <property type="entry name" value="HTH_GNTR"/>
    <property type="match status" value="1"/>
</dbReference>
<dbReference type="InterPro" id="IPR036390">
    <property type="entry name" value="WH_DNA-bd_sf"/>
</dbReference>
<evidence type="ECO:0000256" key="1">
    <source>
        <dbReference type="ARBA" id="ARBA00023015"/>
    </source>
</evidence>
<dbReference type="PANTHER" id="PTHR43537:SF24">
    <property type="entry name" value="GLUCONATE OPERON TRANSCRIPTIONAL REPRESSOR"/>
    <property type="match status" value="1"/>
</dbReference>
<protein>
    <recommendedName>
        <fullName evidence="4">HTH gntR-type domain-containing protein</fullName>
    </recommendedName>
</protein>
<dbReference type="SUPFAM" id="SSF46785">
    <property type="entry name" value="Winged helix' DNA-binding domain"/>
    <property type="match status" value="1"/>
</dbReference>
<evidence type="ECO:0000256" key="2">
    <source>
        <dbReference type="ARBA" id="ARBA00023125"/>
    </source>
</evidence>
<reference evidence="5" key="1">
    <citation type="journal article" date="2014" name="Front. Microbiol.">
        <title>High frequency of phylogenetically diverse reductive dehalogenase-homologous genes in deep subseafloor sedimentary metagenomes.</title>
        <authorList>
            <person name="Kawai M."/>
            <person name="Futagami T."/>
            <person name="Toyoda A."/>
            <person name="Takaki Y."/>
            <person name="Nishi S."/>
            <person name="Hori S."/>
            <person name="Arai W."/>
            <person name="Tsubouchi T."/>
            <person name="Morono Y."/>
            <person name="Uchiyama I."/>
            <person name="Ito T."/>
            <person name="Fujiyama A."/>
            <person name="Inagaki F."/>
            <person name="Takami H."/>
        </authorList>
    </citation>
    <scope>NUCLEOTIDE SEQUENCE</scope>
    <source>
        <strain evidence="5">Expedition CK06-06</strain>
    </source>
</reference>